<dbReference type="SUPFAM" id="SSF89796">
    <property type="entry name" value="CoA-transferase family III (CaiB/BaiF)"/>
    <property type="match status" value="1"/>
</dbReference>
<comment type="caution">
    <text evidence="1">The sequence shown here is derived from an EMBL/GenBank/DDBJ whole genome shotgun (WGS) entry which is preliminary data.</text>
</comment>
<accession>A0ABP8YL68</accession>
<gene>
    <name evidence="1" type="ORF">GCM10023350_11590</name>
</gene>
<dbReference type="PANTHER" id="PTHR48228:SF5">
    <property type="entry name" value="ALPHA-METHYLACYL-COA RACEMASE"/>
    <property type="match status" value="1"/>
</dbReference>
<dbReference type="Proteomes" id="UP001499882">
    <property type="component" value="Unassembled WGS sequence"/>
</dbReference>
<dbReference type="InterPro" id="IPR050509">
    <property type="entry name" value="CoA-transferase_III"/>
</dbReference>
<evidence type="ECO:0000313" key="2">
    <source>
        <dbReference type="Proteomes" id="UP001499882"/>
    </source>
</evidence>
<dbReference type="PANTHER" id="PTHR48228">
    <property type="entry name" value="SUCCINYL-COA--D-CITRAMALATE COA-TRANSFERASE"/>
    <property type="match status" value="1"/>
</dbReference>
<dbReference type="Gene3D" id="3.30.1540.10">
    <property type="entry name" value="formyl-coa transferase, domain 3"/>
    <property type="match status" value="1"/>
</dbReference>
<proteinExistence type="predicted"/>
<reference evidence="2" key="1">
    <citation type="journal article" date="2019" name="Int. J. Syst. Evol. Microbiol.">
        <title>The Global Catalogue of Microorganisms (GCM) 10K type strain sequencing project: providing services to taxonomists for standard genome sequencing and annotation.</title>
        <authorList>
            <consortium name="The Broad Institute Genomics Platform"/>
            <consortium name="The Broad Institute Genome Sequencing Center for Infectious Disease"/>
            <person name="Wu L."/>
            <person name="Ma J."/>
        </authorList>
    </citation>
    <scope>NUCLEOTIDE SEQUENCE [LARGE SCALE GENOMIC DNA]</scope>
    <source>
        <strain evidence="2">JCM 18532</strain>
    </source>
</reference>
<sequence length="394" mass="41751">MMSLPPEEPVVSPSGPLTSVLVVELAGIGPGPFAAMMLADMGATVIRVDRAGAVPTERPDGPHPDMLNRGRRSIAVDLKSSAGRDVTLSLIENADVLIEGFRPGVTERLGLGPADCLGRNPRLVYGRMTGWGQTGPMSQFAGHDVNYIALTGALHAVGRAGERPVPPMNLVGDFGGGGLMLAFGVVAAVLEARMSGRGQVVDAAMVDGASVLTTAIHGLRSRGIWTGGRGENLLDTGAPFYEVYECADGKYVAIGAIEPQFYAELVRLTGYQEQPDDPDRMDADEWPAAKERWTRLFLTRGRDEWVTMAGSSDACLTPVLDWDEAASHPHLVARETFIEHAGVVQPAPAPRFGATPGRIQRPAPYPGDHTDELLGETGFDAEAIAALRASGAVR</sequence>
<name>A0ABP8YL68_9ACTN</name>
<keyword evidence="2" id="KW-1185">Reference proteome</keyword>
<dbReference type="InterPro" id="IPR044855">
    <property type="entry name" value="CoA-Trfase_III_dom3_sf"/>
</dbReference>
<organism evidence="1 2">
    <name type="scientific">Nocardioides endophyticus</name>
    <dbReference type="NCBI Taxonomy" id="1353775"/>
    <lineage>
        <taxon>Bacteria</taxon>
        <taxon>Bacillati</taxon>
        <taxon>Actinomycetota</taxon>
        <taxon>Actinomycetes</taxon>
        <taxon>Propionibacteriales</taxon>
        <taxon>Nocardioidaceae</taxon>
        <taxon>Nocardioides</taxon>
    </lineage>
</organism>
<dbReference type="InterPro" id="IPR003673">
    <property type="entry name" value="CoA-Trfase_fam_III"/>
</dbReference>
<evidence type="ECO:0000313" key="1">
    <source>
        <dbReference type="EMBL" id="GAA4730030.1"/>
    </source>
</evidence>
<dbReference type="Pfam" id="PF02515">
    <property type="entry name" value="CoA_transf_3"/>
    <property type="match status" value="1"/>
</dbReference>
<dbReference type="InterPro" id="IPR023606">
    <property type="entry name" value="CoA-Trfase_III_dom_1_sf"/>
</dbReference>
<protein>
    <submittedName>
        <fullName evidence="1">CaiB/BaiF CoA-transferase family protein</fullName>
    </submittedName>
</protein>
<dbReference type="EMBL" id="BAABKN010000008">
    <property type="protein sequence ID" value="GAA4730030.1"/>
    <property type="molecule type" value="Genomic_DNA"/>
</dbReference>
<dbReference type="Gene3D" id="3.40.50.10540">
    <property type="entry name" value="Crotonobetainyl-coa:carnitine coa-transferase, domain 1"/>
    <property type="match status" value="1"/>
</dbReference>